<dbReference type="Proteomes" id="UP001196413">
    <property type="component" value="Unassembled WGS sequence"/>
</dbReference>
<organism evidence="1 2">
    <name type="scientific">Parelaphostrongylus tenuis</name>
    <name type="common">Meningeal worm</name>
    <dbReference type="NCBI Taxonomy" id="148309"/>
    <lineage>
        <taxon>Eukaryota</taxon>
        <taxon>Metazoa</taxon>
        <taxon>Ecdysozoa</taxon>
        <taxon>Nematoda</taxon>
        <taxon>Chromadorea</taxon>
        <taxon>Rhabditida</taxon>
        <taxon>Rhabditina</taxon>
        <taxon>Rhabditomorpha</taxon>
        <taxon>Strongyloidea</taxon>
        <taxon>Metastrongylidae</taxon>
        <taxon>Parelaphostrongylus</taxon>
    </lineage>
</organism>
<proteinExistence type="predicted"/>
<protein>
    <submittedName>
        <fullName evidence="1">Uncharacterized protein</fullName>
    </submittedName>
</protein>
<evidence type="ECO:0000313" key="2">
    <source>
        <dbReference type="Proteomes" id="UP001196413"/>
    </source>
</evidence>
<sequence length="80" mass="8522">MSVSPADMLAQDMPSCLIVGNMVTGMCTTMGAGNNKMCSMPKASEVIVTAIPNDHLSISGVIGSIAFISMRNFYEEKEFV</sequence>
<dbReference type="EMBL" id="JAHQIW010006466">
    <property type="protein sequence ID" value="KAJ1369238.1"/>
    <property type="molecule type" value="Genomic_DNA"/>
</dbReference>
<gene>
    <name evidence="1" type="ORF">KIN20_030651</name>
</gene>
<name>A0AAD5R418_PARTN</name>
<evidence type="ECO:0000313" key="1">
    <source>
        <dbReference type="EMBL" id="KAJ1369238.1"/>
    </source>
</evidence>
<comment type="caution">
    <text evidence="1">The sequence shown here is derived from an EMBL/GenBank/DDBJ whole genome shotgun (WGS) entry which is preliminary data.</text>
</comment>
<accession>A0AAD5R418</accession>
<reference evidence="1" key="1">
    <citation type="submission" date="2021-06" db="EMBL/GenBank/DDBJ databases">
        <title>Parelaphostrongylus tenuis whole genome reference sequence.</title>
        <authorList>
            <person name="Garwood T.J."/>
            <person name="Larsen P.A."/>
            <person name="Fountain-Jones N.M."/>
            <person name="Garbe J.R."/>
            <person name="Macchietto M.G."/>
            <person name="Kania S.A."/>
            <person name="Gerhold R.W."/>
            <person name="Richards J.E."/>
            <person name="Wolf T.M."/>
        </authorList>
    </citation>
    <scope>NUCLEOTIDE SEQUENCE</scope>
    <source>
        <strain evidence="1">MNPRO001-30</strain>
        <tissue evidence="1">Meninges</tissue>
    </source>
</reference>
<keyword evidence="2" id="KW-1185">Reference proteome</keyword>
<dbReference type="AlphaFoldDB" id="A0AAD5R418"/>